<proteinExistence type="predicted"/>
<dbReference type="OrthoDB" id="2350973at2"/>
<evidence type="ECO:0000313" key="4">
    <source>
        <dbReference type="EMBL" id="RSD24072.1"/>
    </source>
</evidence>
<dbReference type="RefSeq" id="WP_125481834.1">
    <property type="nucleotide sequence ID" value="NZ_RSFW01000026.1"/>
</dbReference>
<name>A0A3R9FTD7_9BACI</name>
<dbReference type="AlphaFoldDB" id="A0A3R9FTD7"/>
<evidence type="ECO:0000259" key="3">
    <source>
        <dbReference type="Pfam" id="PF22339"/>
    </source>
</evidence>
<dbReference type="InterPro" id="IPR043519">
    <property type="entry name" value="NT_sf"/>
</dbReference>
<dbReference type="EMBL" id="RSFW01000026">
    <property type="protein sequence ID" value="RSD24072.1"/>
    <property type="molecule type" value="Genomic_DNA"/>
</dbReference>
<feature type="domain" description="Nucleotidyltransferase-like" evidence="1">
    <location>
        <begin position="1"/>
        <end position="118"/>
    </location>
</feature>
<evidence type="ECO:0000259" key="2">
    <source>
        <dbReference type="Pfam" id="PF18576"/>
    </source>
</evidence>
<dbReference type="InterPro" id="IPR029348">
    <property type="entry name" value="NTF-like"/>
</dbReference>
<sequence length="291" mass="34278">MEDILRSIYQERASQPNTIGVVMVEKRQKAIAATDTFDVILLIIVKENDDPVFVKHYSYNDKKAAMHIVTEKQINDWLLIGNNKKIFDWLYNGKIIFDRNERIANLKQELKEFPFFGRKIKMGIEFAKLIRRYLDGKALFDNYNYLDAYNHVVHSLHHLARLAVIESGFHPEVTVWNQVKQIEPEIYKLYEELICSEETIEKRLELLFLASEFLIHKRTKVGTQHLLEVLEDKEYWSFNEMMSHPELSAYSVDLGILVEYLIEKKILSVVNVETKGQGIYHRYYQGSEKLS</sequence>
<evidence type="ECO:0008006" key="6">
    <source>
        <dbReference type="Google" id="ProtNLM"/>
    </source>
</evidence>
<protein>
    <recommendedName>
        <fullName evidence="6">Nucleotidyltransferase-like domain-containing protein</fullName>
    </recommendedName>
</protein>
<dbReference type="Pfam" id="PF18576">
    <property type="entry name" value="HTH_52"/>
    <property type="match status" value="1"/>
</dbReference>
<feature type="domain" description="YgxA-like helix-turn-helix" evidence="2">
    <location>
        <begin position="224"/>
        <end position="285"/>
    </location>
</feature>
<accession>A0A3R9FTD7</accession>
<evidence type="ECO:0000313" key="5">
    <source>
        <dbReference type="Proteomes" id="UP000279911"/>
    </source>
</evidence>
<dbReference type="Proteomes" id="UP000279911">
    <property type="component" value="Unassembled WGS sequence"/>
</dbReference>
<organism evidence="4 5">
    <name type="scientific">Mesobacillus subterraneus</name>
    <dbReference type="NCBI Taxonomy" id="285983"/>
    <lineage>
        <taxon>Bacteria</taxon>
        <taxon>Bacillati</taxon>
        <taxon>Bacillota</taxon>
        <taxon>Bacilli</taxon>
        <taxon>Bacillales</taxon>
        <taxon>Bacillaceae</taxon>
        <taxon>Mesobacillus</taxon>
    </lineage>
</organism>
<feature type="domain" description="YgxA-like substrate binding" evidence="3">
    <location>
        <begin position="119"/>
        <end position="218"/>
    </location>
</feature>
<dbReference type="Gene3D" id="1.20.120.330">
    <property type="entry name" value="Nucleotidyltransferases domain 2"/>
    <property type="match status" value="1"/>
</dbReference>
<dbReference type="InterPro" id="IPR054515">
    <property type="entry name" value="YgxA-like_substrate-bd"/>
</dbReference>
<comment type="caution">
    <text evidence="4">The sequence shown here is derived from an EMBL/GenBank/DDBJ whole genome shotgun (WGS) entry which is preliminary data.</text>
</comment>
<dbReference type="STRING" id="285983.UB32_18850"/>
<evidence type="ECO:0000259" key="1">
    <source>
        <dbReference type="Pfam" id="PF14540"/>
    </source>
</evidence>
<dbReference type="Pfam" id="PF14540">
    <property type="entry name" value="NTF-like"/>
    <property type="match status" value="1"/>
</dbReference>
<gene>
    <name evidence="4" type="ORF">EJA10_20160</name>
</gene>
<dbReference type="Pfam" id="PF22339">
    <property type="entry name" value="YgxA-like_sub_bind"/>
    <property type="match status" value="1"/>
</dbReference>
<dbReference type="Gene3D" id="1.10.10.10">
    <property type="entry name" value="Winged helix-like DNA-binding domain superfamily/Winged helix DNA-binding domain"/>
    <property type="match status" value="1"/>
</dbReference>
<dbReference type="Gene3D" id="3.30.460.10">
    <property type="entry name" value="Beta Polymerase, domain 2"/>
    <property type="match status" value="1"/>
</dbReference>
<dbReference type="InterPro" id="IPR041143">
    <property type="entry name" value="YgxA_HTH"/>
</dbReference>
<reference evidence="5" key="1">
    <citation type="submission" date="2018-12" db="EMBL/GenBank/DDBJ databases">
        <title>Bacillus chawlae sp. nov., Bacillus glennii sp. nov., and Bacillus saganii sp. nov. Isolated from the Vehicle Assembly Building at Kennedy Space Center where the Viking Spacecraft were Assembled.</title>
        <authorList>
            <person name="Seuylemezian A."/>
            <person name="Vaishampayan P."/>
        </authorList>
    </citation>
    <scope>NUCLEOTIDE SEQUENCE [LARGE SCALE GENOMIC DNA]</scope>
    <source>
        <strain evidence="5">DSM 13966</strain>
    </source>
</reference>
<dbReference type="InterPro" id="IPR036388">
    <property type="entry name" value="WH-like_DNA-bd_sf"/>
</dbReference>